<sequence>MRLGGIGEVGDLGVRQEHLLRLADPGEPYAGGHVAGETAVAERLRQQEREDAVRLPNGWGAETGVGQVERLCAWSTSGAGIRPLR</sequence>
<accession>A0ABQ3WC52</accession>
<reference evidence="1" key="1">
    <citation type="submission" date="2021-01" db="EMBL/GenBank/DDBJ databases">
        <title>Whole genome shotgun sequence of Actinoplanes capillaceus NBRC 16408.</title>
        <authorList>
            <person name="Komaki H."/>
            <person name="Tamura T."/>
        </authorList>
    </citation>
    <scope>NUCLEOTIDE SEQUENCE [LARGE SCALE GENOMIC DNA]</scope>
    <source>
        <strain evidence="1">NBRC 16408</strain>
    </source>
</reference>
<gene>
    <name evidence="1" type="ORF">Aca07nite_18470</name>
</gene>
<proteinExistence type="predicted"/>
<evidence type="ECO:0000313" key="1">
    <source>
        <dbReference type="EMBL" id="GID44572.1"/>
    </source>
</evidence>
<organism evidence="1">
    <name type="scientific">Actinoplanes campanulatus</name>
    <dbReference type="NCBI Taxonomy" id="113559"/>
    <lineage>
        <taxon>Bacteria</taxon>
        <taxon>Bacillati</taxon>
        <taxon>Actinomycetota</taxon>
        <taxon>Actinomycetes</taxon>
        <taxon>Micromonosporales</taxon>
        <taxon>Micromonosporaceae</taxon>
        <taxon>Actinoplanes</taxon>
    </lineage>
</organism>
<name>A0ABQ3WC52_9ACTN</name>
<protein>
    <submittedName>
        <fullName evidence="1">Uncharacterized protein</fullName>
    </submittedName>
</protein>
<dbReference type="EMBL" id="BOMF01000033">
    <property type="protein sequence ID" value="GID44572.1"/>
    <property type="molecule type" value="Genomic_DNA"/>
</dbReference>
<comment type="caution">
    <text evidence="1">The sequence shown here is derived from an EMBL/GenBank/DDBJ whole genome shotgun (WGS) entry which is preliminary data.</text>
</comment>